<dbReference type="PANTHER" id="PTHR13068:SF166">
    <property type="entry name" value="TRANSCRIPTION TERMINATION FACTOR MTERF15, MITOCHONDRIAL-LIKE"/>
    <property type="match status" value="1"/>
</dbReference>
<keyword evidence="3" id="KW-0809">Transit peptide</keyword>
<sequence length="296" mass="34103">MNETVRFNKNRSIVTSLVSLSKRTGGFSRVFNFLTVFPAQIRNFAQVCLLKIWSIESQWIPAFEILNDLLKSDAKTLLAIIRYPGVLAHGPKTFLRPNINVLKENGVPESNIATIVYHHPRIFFTKPDQFRETVEEVKRMGLEPRMFAFVAAVRVLRAMSKLTWKKKIDVYKKCGWSEERIVMAFRTNPFLMMLSENKIMGMMDYFVNVMGLESSFISERPGLLVYSLKKRVVPRGSVAQVLLSKGLVKASCLSILIGSRENVFLEKFVYRYQEEAPQLLKIYTDKLDFSRQLGNE</sequence>
<keyword evidence="2" id="KW-0806">Transcription termination</keyword>
<keyword evidence="5" id="KW-1185">Reference proteome</keyword>
<dbReference type="PANTHER" id="PTHR13068">
    <property type="entry name" value="CGI-12 PROTEIN-RELATED"/>
    <property type="match status" value="1"/>
</dbReference>
<comment type="caution">
    <text evidence="4">The sequence shown here is derived from an EMBL/GenBank/DDBJ whole genome shotgun (WGS) entry which is preliminary data.</text>
</comment>
<protein>
    <submittedName>
        <fullName evidence="4">Putative Mitochondrial transcription termination factor family protein</fullName>
    </submittedName>
</protein>
<name>A0A7J7E0T5_TRIWF</name>
<evidence type="ECO:0000256" key="2">
    <source>
        <dbReference type="ARBA" id="ARBA00022472"/>
    </source>
</evidence>
<dbReference type="FunFam" id="1.25.70.10:FF:000001">
    <property type="entry name" value="Mitochondrial transcription termination factor-like"/>
    <property type="match status" value="1"/>
</dbReference>
<organism evidence="4 5">
    <name type="scientific">Tripterygium wilfordii</name>
    <name type="common">Thunder God vine</name>
    <dbReference type="NCBI Taxonomy" id="458696"/>
    <lineage>
        <taxon>Eukaryota</taxon>
        <taxon>Viridiplantae</taxon>
        <taxon>Streptophyta</taxon>
        <taxon>Embryophyta</taxon>
        <taxon>Tracheophyta</taxon>
        <taxon>Spermatophyta</taxon>
        <taxon>Magnoliopsida</taxon>
        <taxon>eudicotyledons</taxon>
        <taxon>Gunneridae</taxon>
        <taxon>Pentapetalae</taxon>
        <taxon>rosids</taxon>
        <taxon>fabids</taxon>
        <taxon>Celastrales</taxon>
        <taxon>Celastraceae</taxon>
        <taxon>Tripterygium</taxon>
    </lineage>
</organism>
<gene>
    <name evidence="4" type="ORF">HS088_TW01G00126</name>
</gene>
<dbReference type="FunCoup" id="A0A7J7E0T5">
    <property type="interactions" value="176"/>
</dbReference>
<dbReference type="GO" id="GO:0003676">
    <property type="term" value="F:nucleic acid binding"/>
    <property type="evidence" value="ECO:0007669"/>
    <property type="project" value="InterPro"/>
</dbReference>
<evidence type="ECO:0000313" key="4">
    <source>
        <dbReference type="EMBL" id="KAF5752218.1"/>
    </source>
</evidence>
<dbReference type="Proteomes" id="UP000593562">
    <property type="component" value="Unassembled WGS sequence"/>
</dbReference>
<dbReference type="AlphaFoldDB" id="A0A7J7E0T5"/>
<dbReference type="InterPro" id="IPR003690">
    <property type="entry name" value="MTERF"/>
</dbReference>
<dbReference type="SMART" id="SM00733">
    <property type="entry name" value="Mterf"/>
    <property type="match status" value="5"/>
</dbReference>
<evidence type="ECO:0000256" key="1">
    <source>
        <dbReference type="ARBA" id="ARBA00007692"/>
    </source>
</evidence>
<evidence type="ECO:0000313" key="5">
    <source>
        <dbReference type="Proteomes" id="UP000593562"/>
    </source>
</evidence>
<accession>A0A7J7E0T5</accession>
<keyword evidence="2" id="KW-0804">Transcription</keyword>
<dbReference type="Pfam" id="PF02536">
    <property type="entry name" value="mTERF"/>
    <property type="match status" value="1"/>
</dbReference>
<dbReference type="InterPro" id="IPR038538">
    <property type="entry name" value="MTERF_sf"/>
</dbReference>
<proteinExistence type="inferred from homology"/>
<keyword evidence="2" id="KW-0805">Transcription regulation</keyword>
<evidence type="ECO:0000256" key="3">
    <source>
        <dbReference type="ARBA" id="ARBA00022946"/>
    </source>
</evidence>
<reference evidence="4 5" key="1">
    <citation type="journal article" date="2020" name="Nat. Commun.">
        <title>Genome of Tripterygium wilfordii and identification of cytochrome P450 involved in triptolide biosynthesis.</title>
        <authorList>
            <person name="Tu L."/>
            <person name="Su P."/>
            <person name="Zhang Z."/>
            <person name="Gao L."/>
            <person name="Wang J."/>
            <person name="Hu T."/>
            <person name="Zhou J."/>
            <person name="Zhang Y."/>
            <person name="Zhao Y."/>
            <person name="Liu Y."/>
            <person name="Song Y."/>
            <person name="Tong Y."/>
            <person name="Lu Y."/>
            <person name="Yang J."/>
            <person name="Xu C."/>
            <person name="Jia M."/>
            <person name="Peters R.J."/>
            <person name="Huang L."/>
            <person name="Gao W."/>
        </authorList>
    </citation>
    <scope>NUCLEOTIDE SEQUENCE [LARGE SCALE GENOMIC DNA]</scope>
    <source>
        <strain evidence="5">cv. XIE 37</strain>
        <tissue evidence="4">Leaf</tissue>
    </source>
</reference>
<dbReference type="GO" id="GO:0006353">
    <property type="term" value="P:DNA-templated transcription termination"/>
    <property type="evidence" value="ECO:0007669"/>
    <property type="project" value="UniProtKB-KW"/>
</dbReference>
<dbReference type="Gene3D" id="1.25.70.10">
    <property type="entry name" value="Transcription termination factor 3, mitochondrial"/>
    <property type="match status" value="1"/>
</dbReference>
<comment type="similarity">
    <text evidence="1">Belongs to the mTERF family.</text>
</comment>
<dbReference type="InParanoid" id="A0A7J7E0T5"/>
<dbReference type="EMBL" id="JAAARO010000001">
    <property type="protein sequence ID" value="KAF5752218.1"/>
    <property type="molecule type" value="Genomic_DNA"/>
</dbReference>